<protein>
    <submittedName>
        <fullName evidence="1">Uncharacterized protein</fullName>
    </submittedName>
</protein>
<organism evidence="1 2">
    <name type="scientific">Dallia pectoralis</name>
    <name type="common">Alaska blackfish</name>
    <dbReference type="NCBI Taxonomy" id="75939"/>
    <lineage>
        <taxon>Eukaryota</taxon>
        <taxon>Metazoa</taxon>
        <taxon>Chordata</taxon>
        <taxon>Craniata</taxon>
        <taxon>Vertebrata</taxon>
        <taxon>Euteleostomi</taxon>
        <taxon>Actinopterygii</taxon>
        <taxon>Neopterygii</taxon>
        <taxon>Teleostei</taxon>
        <taxon>Protacanthopterygii</taxon>
        <taxon>Esociformes</taxon>
        <taxon>Umbridae</taxon>
        <taxon>Dallia</taxon>
    </lineage>
</organism>
<name>A0ACC2FPZ5_DALPE</name>
<dbReference type="EMBL" id="CM055751">
    <property type="protein sequence ID" value="KAJ7993434.1"/>
    <property type="molecule type" value="Genomic_DNA"/>
</dbReference>
<reference evidence="1" key="1">
    <citation type="submission" date="2021-05" db="EMBL/GenBank/DDBJ databases">
        <authorList>
            <person name="Pan Q."/>
            <person name="Jouanno E."/>
            <person name="Zahm M."/>
            <person name="Klopp C."/>
            <person name="Cabau C."/>
            <person name="Louis A."/>
            <person name="Berthelot C."/>
            <person name="Parey E."/>
            <person name="Roest Crollius H."/>
            <person name="Montfort J."/>
            <person name="Robinson-Rechavi M."/>
            <person name="Bouchez O."/>
            <person name="Lampietro C."/>
            <person name="Lopez Roques C."/>
            <person name="Donnadieu C."/>
            <person name="Postlethwait J."/>
            <person name="Bobe J."/>
            <person name="Dillon D."/>
            <person name="Chandos A."/>
            <person name="von Hippel F."/>
            <person name="Guiguen Y."/>
        </authorList>
    </citation>
    <scope>NUCLEOTIDE SEQUENCE</scope>
    <source>
        <strain evidence="1">YG-Jan2019</strain>
    </source>
</reference>
<accession>A0ACC2FPZ5</accession>
<comment type="caution">
    <text evidence="1">The sequence shown here is derived from an EMBL/GenBank/DDBJ whole genome shotgun (WGS) entry which is preliminary data.</text>
</comment>
<evidence type="ECO:0000313" key="2">
    <source>
        <dbReference type="Proteomes" id="UP001157502"/>
    </source>
</evidence>
<sequence length="91" mass="9790">MHHYAAEVLKIEAGVFAARVAGTRERERDNVSVPTRQNDGKPHPGDAGIANRCSTLPPHGVILSDTRPGRCTCSCRLCQPCQASPGQPRNT</sequence>
<gene>
    <name evidence="1" type="ORF">DPEC_G00272400</name>
</gene>
<evidence type="ECO:0000313" key="1">
    <source>
        <dbReference type="EMBL" id="KAJ7993434.1"/>
    </source>
</evidence>
<keyword evidence="2" id="KW-1185">Reference proteome</keyword>
<dbReference type="Proteomes" id="UP001157502">
    <property type="component" value="Chromosome 24"/>
</dbReference>
<proteinExistence type="predicted"/>